<evidence type="ECO:0000256" key="5">
    <source>
        <dbReference type="ARBA" id="ARBA00022900"/>
    </source>
</evidence>
<comment type="subcellular location">
    <subcellularLocation>
        <location evidence="1">Secreted</location>
    </subcellularLocation>
</comment>
<evidence type="ECO:0000256" key="1">
    <source>
        <dbReference type="ARBA" id="ARBA00004613"/>
    </source>
</evidence>
<dbReference type="PROSITE" id="PS51257">
    <property type="entry name" value="PROKAR_LIPOPROTEIN"/>
    <property type="match status" value="1"/>
</dbReference>
<gene>
    <name evidence="8" type="ORF">SAMN04489812_0532</name>
</gene>
<keyword evidence="6" id="KW-1015">Disulfide bond</keyword>
<feature type="domain" description="Subtilisin inhibitor" evidence="7">
    <location>
        <begin position="38"/>
        <end position="102"/>
    </location>
</feature>
<keyword evidence="4" id="KW-0646">Protease inhibitor</keyword>
<dbReference type="EMBL" id="LT629772">
    <property type="protein sequence ID" value="SDR98891.1"/>
    <property type="molecule type" value="Genomic_DNA"/>
</dbReference>
<name>A0A1H1NIK2_9ACTN</name>
<evidence type="ECO:0000256" key="2">
    <source>
        <dbReference type="ARBA" id="ARBA00010472"/>
    </source>
</evidence>
<evidence type="ECO:0000313" key="9">
    <source>
        <dbReference type="Proteomes" id="UP000199103"/>
    </source>
</evidence>
<keyword evidence="3" id="KW-0964">Secreted</keyword>
<dbReference type="Gene3D" id="3.30.350.10">
    <property type="entry name" value="Subtilisin inhibitor-like"/>
    <property type="match status" value="1"/>
</dbReference>
<dbReference type="OrthoDB" id="3427327at2"/>
<protein>
    <submittedName>
        <fullName evidence="8">Subtilisin inhibitor-like</fullName>
    </submittedName>
</protein>
<dbReference type="Pfam" id="PF00720">
    <property type="entry name" value="SSI"/>
    <property type="match status" value="1"/>
</dbReference>
<evidence type="ECO:0000256" key="6">
    <source>
        <dbReference type="ARBA" id="ARBA00023157"/>
    </source>
</evidence>
<dbReference type="RefSeq" id="WP_091519438.1">
    <property type="nucleotide sequence ID" value="NZ_LT629772.1"/>
</dbReference>
<dbReference type="Proteomes" id="UP000199103">
    <property type="component" value="Chromosome I"/>
</dbReference>
<dbReference type="GO" id="GO:0005576">
    <property type="term" value="C:extracellular region"/>
    <property type="evidence" value="ECO:0007669"/>
    <property type="project" value="UniProtKB-SubCell"/>
</dbReference>
<evidence type="ECO:0000259" key="7">
    <source>
        <dbReference type="Pfam" id="PF00720"/>
    </source>
</evidence>
<dbReference type="SUPFAM" id="SSF55399">
    <property type="entry name" value="Subtilisin inhibitor"/>
    <property type="match status" value="1"/>
</dbReference>
<evidence type="ECO:0000256" key="3">
    <source>
        <dbReference type="ARBA" id="ARBA00022525"/>
    </source>
</evidence>
<organism evidence="8 9">
    <name type="scientific">Microlunatus soli</name>
    <dbReference type="NCBI Taxonomy" id="630515"/>
    <lineage>
        <taxon>Bacteria</taxon>
        <taxon>Bacillati</taxon>
        <taxon>Actinomycetota</taxon>
        <taxon>Actinomycetes</taxon>
        <taxon>Propionibacteriales</taxon>
        <taxon>Propionibacteriaceae</taxon>
        <taxon>Microlunatus</taxon>
    </lineage>
</organism>
<proteinExistence type="inferred from homology"/>
<sequence length="125" mass="13013">MFRLVLLLTGGLLAVGLSGCGGDRDELTIRYDDGAGTTSDWTLTCNPPGGSHPDPEAACQALEKNGSTALPPVPKDKACTMIFGGPQTATITGTWHGDKVDSSLSRTNGCEIARWKALAGLLPEQ</sequence>
<evidence type="ECO:0000313" key="8">
    <source>
        <dbReference type="EMBL" id="SDR98891.1"/>
    </source>
</evidence>
<keyword evidence="9" id="KW-1185">Reference proteome</keyword>
<dbReference type="GO" id="GO:0004867">
    <property type="term" value="F:serine-type endopeptidase inhibitor activity"/>
    <property type="evidence" value="ECO:0007669"/>
    <property type="project" value="UniProtKB-KW"/>
</dbReference>
<reference evidence="8 9" key="1">
    <citation type="submission" date="2016-10" db="EMBL/GenBank/DDBJ databases">
        <authorList>
            <person name="de Groot N.N."/>
        </authorList>
    </citation>
    <scope>NUCLEOTIDE SEQUENCE [LARGE SCALE GENOMIC DNA]</scope>
    <source>
        <strain evidence="8 9">DSM 21800</strain>
    </source>
</reference>
<dbReference type="STRING" id="630515.SAMN04489812_0532"/>
<keyword evidence="5" id="KW-0722">Serine protease inhibitor</keyword>
<dbReference type="InterPro" id="IPR036819">
    <property type="entry name" value="Subtilisin_inhibitor-like_sf"/>
</dbReference>
<dbReference type="InterPro" id="IPR023549">
    <property type="entry name" value="Subtilisin_inhibitor"/>
</dbReference>
<evidence type="ECO:0000256" key="4">
    <source>
        <dbReference type="ARBA" id="ARBA00022690"/>
    </source>
</evidence>
<comment type="similarity">
    <text evidence="2">Belongs to the protease inhibitor I16 (SSI) family.</text>
</comment>
<accession>A0A1H1NIK2</accession>
<dbReference type="AlphaFoldDB" id="A0A1H1NIK2"/>